<keyword evidence="2" id="KW-1185">Reference proteome</keyword>
<dbReference type="EMBL" id="CP113520">
    <property type="protein sequence ID" value="WAJ26345.1"/>
    <property type="molecule type" value="Genomic_DNA"/>
</dbReference>
<name>A0ACD4NHU9_9HYPH</name>
<dbReference type="Proteomes" id="UP001163223">
    <property type="component" value="Chromosome"/>
</dbReference>
<protein>
    <submittedName>
        <fullName evidence="1">PRC-barrel domain-containing protein</fullName>
    </submittedName>
</protein>
<evidence type="ECO:0000313" key="2">
    <source>
        <dbReference type="Proteomes" id="UP001163223"/>
    </source>
</evidence>
<sequence length="112" mass="11652">MDAAGVVRADRIEASQLKGRRVYGPDGKLIGTVQDLVLSVADGSVLEVIVWFSGSGQSEASYYSVPWKALRAAGDNRGYVVDRAAAVPMARPVEAADQTSEADPDDGAGQAG</sequence>
<accession>A0ACD4NHU9</accession>
<reference evidence="1" key="1">
    <citation type="submission" date="2022-11" db="EMBL/GenBank/DDBJ databases">
        <title>beta-Carotene-producing bacterium, Jeongeuplla avenae sp. nov., alleviates the salt stress of Arabidopsis seedlings.</title>
        <authorList>
            <person name="Jiang L."/>
            <person name="Lee J."/>
        </authorList>
    </citation>
    <scope>NUCLEOTIDE SEQUENCE</scope>
    <source>
        <strain evidence="1">DY_R2A_6</strain>
    </source>
</reference>
<gene>
    <name evidence="1" type="ORF">OXU80_15745</name>
</gene>
<proteinExistence type="predicted"/>
<evidence type="ECO:0000313" key="1">
    <source>
        <dbReference type="EMBL" id="WAJ26345.1"/>
    </source>
</evidence>
<organism evidence="1 2">
    <name type="scientific">Antarcticirhabdus aurantiaca</name>
    <dbReference type="NCBI Taxonomy" id="2606717"/>
    <lineage>
        <taxon>Bacteria</taxon>
        <taxon>Pseudomonadati</taxon>
        <taxon>Pseudomonadota</taxon>
        <taxon>Alphaproteobacteria</taxon>
        <taxon>Hyphomicrobiales</taxon>
        <taxon>Aurantimonadaceae</taxon>
        <taxon>Antarcticirhabdus</taxon>
    </lineage>
</organism>